<gene>
    <name evidence="3" type="ORF">PM001_LOCUS16409</name>
</gene>
<reference evidence="3" key="1">
    <citation type="submission" date="2024-01" db="EMBL/GenBank/DDBJ databases">
        <authorList>
            <person name="Webb A."/>
        </authorList>
    </citation>
    <scope>NUCLEOTIDE SEQUENCE</scope>
    <source>
        <strain evidence="3">Pm1</strain>
    </source>
</reference>
<name>A0AAV1UDT5_9STRA</name>
<dbReference type="EMBL" id="CAKLBY020000173">
    <property type="protein sequence ID" value="CAK7931259.1"/>
    <property type="molecule type" value="Genomic_DNA"/>
</dbReference>
<dbReference type="PANTHER" id="PTHR46148">
    <property type="entry name" value="CHROMO DOMAIN-CONTAINING PROTEIN"/>
    <property type="match status" value="1"/>
</dbReference>
<dbReference type="InterPro" id="IPR056924">
    <property type="entry name" value="SH3_Tf2-1"/>
</dbReference>
<dbReference type="Proteomes" id="UP001162060">
    <property type="component" value="Unassembled WGS sequence"/>
</dbReference>
<protein>
    <recommendedName>
        <fullName evidence="2">Tf2-1-like SH3-like domain-containing protein</fullName>
    </recommendedName>
</protein>
<feature type="domain" description="Tf2-1-like SH3-like" evidence="2">
    <location>
        <begin position="65"/>
        <end position="129"/>
    </location>
</feature>
<dbReference type="Pfam" id="PF24626">
    <property type="entry name" value="SH3_Tf2-1"/>
    <property type="match status" value="1"/>
</dbReference>
<feature type="compositionally biased region" description="Low complexity" evidence="1">
    <location>
        <begin position="197"/>
        <end position="215"/>
    </location>
</feature>
<dbReference type="AlphaFoldDB" id="A0AAV1UDT5"/>
<evidence type="ECO:0000313" key="3">
    <source>
        <dbReference type="EMBL" id="CAK7931259.1"/>
    </source>
</evidence>
<dbReference type="PANTHER" id="PTHR46148:SF52">
    <property type="entry name" value="OS04G0603800 PROTEIN"/>
    <property type="match status" value="1"/>
</dbReference>
<feature type="region of interest" description="Disordered" evidence="1">
    <location>
        <begin position="196"/>
        <end position="245"/>
    </location>
</feature>
<accession>A0AAV1UDT5</accession>
<evidence type="ECO:0000313" key="4">
    <source>
        <dbReference type="Proteomes" id="UP001162060"/>
    </source>
</evidence>
<comment type="caution">
    <text evidence="3">The sequence shown here is derived from an EMBL/GenBank/DDBJ whole genome shotgun (WGS) entry which is preliminary data.</text>
</comment>
<sequence>MRNPKANYAPIESARPIDDMAVSEFILQRQAITRFVRDTLRSAVDKQKANADKRGRKNTSTFKKGDRVLLTTEGLRDSAVTNLGASKLAPRFIGPFTVLKAFGDAYTLAIPSSLRLHPTFYVGRLKEYRPATLHGLAPSSESKAHRSTFPLALLDAPATSDAAASQSARGQEPGVTGSASVQAACGSSVISRSLFSQPAQLGQGQLQPPAGHQQPCSQPHLHRPGQSGRQQYHREGPPPLVDAEG</sequence>
<evidence type="ECO:0000259" key="2">
    <source>
        <dbReference type="Pfam" id="PF24626"/>
    </source>
</evidence>
<proteinExistence type="predicted"/>
<evidence type="ECO:0000256" key="1">
    <source>
        <dbReference type="SAM" id="MobiDB-lite"/>
    </source>
</evidence>
<organism evidence="3 4">
    <name type="scientific">Peronospora matthiolae</name>
    <dbReference type="NCBI Taxonomy" id="2874970"/>
    <lineage>
        <taxon>Eukaryota</taxon>
        <taxon>Sar</taxon>
        <taxon>Stramenopiles</taxon>
        <taxon>Oomycota</taxon>
        <taxon>Peronosporomycetes</taxon>
        <taxon>Peronosporales</taxon>
        <taxon>Peronosporaceae</taxon>
        <taxon>Peronospora</taxon>
    </lineage>
</organism>